<gene>
    <name evidence="1" type="ORF">CHARACLAT_033335</name>
</gene>
<organism evidence="1 2">
    <name type="scientific">Characodon lateralis</name>
    <dbReference type="NCBI Taxonomy" id="208331"/>
    <lineage>
        <taxon>Eukaryota</taxon>
        <taxon>Metazoa</taxon>
        <taxon>Chordata</taxon>
        <taxon>Craniata</taxon>
        <taxon>Vertebrata</taxon>
        <taxon>Euteleostomi</taxon>
        <taxon>Actinopterygii</taxon>
        <taxon>Neopterygii</taxon>
        <taxon>Teleostei</taxon>
        <taxon>Neoteleostei</taxon>
        <taxon>Acanthomorphata</taxon>
        <taxon>Ovalentaria</taxon>
        <taxon>Atherinomorphae</taxon>
        <taxon>Cyprinodontiformes</taxon>
        <taxon>Goodeidae</taxon>
        <taxon>Characodon</taxon>
    </lineage>
</organism>
<name>A0ABU7DC45_9TELE</name>
<reference evidence="1 2" key="1">
    <citation type="submission" date="2021-06" db="EMBL/GenBank/DDBJ databases">
        <authorList>
            <person name="Palmer J.M."/>
        </authorList>
    </citation>
    <scope>NUCLEOTIDE SEQUENCE [LARGE SCALE GENOMIC DNA]</scope>
    <source>
        <strain evidence="1 2">CL_MEX2019</strain>
        <tissue evidence="1">Muscle</tissue>
    </source>
</reference>
<accession>A0ABU7DC45</accession>
<protein>
    <submittedName>
        <fullName evidence="1">Uncharacterized protein</fullName>
    </submittedName>
</protein>
<evidence type="ECO:0000313" key="2">
    <source>
        <dbReference type="Proteomes" id="UP001352852"/>
    </source>
</evidence>
<sequence>MVLCMYDVDHADAYEFCGNVPANPTKQHIREHCRTRIPQHTELLDRVEKVMKHFHLAKDPNDVPLFKPSMLKTWRIQRAHVLRGCLSDSKLSEGITYRHGGTLHLNHVSGEGAKVPIWIPVRYITAGRLPFPSGPVGHWKPGLH</sequence>
<evidence type="ECO:0000313" key="1">
    <source>
        <dbReference type="EMBL" id="MED6272718.1"/>
    </source>
</evidence>
<dbReference type="Proteomes" id="UP001352852">
    <property type="component" value="Unassembled WGS sequence"/>
</dbReference>
<proteinExistence type="predicted"/>
<dbReference type="EMBL" id="JAHUTJ010023324">
    <property type="protein sequence ID" value="MED6272718.1"/>
    <property type="molecule type" value="Genomic_DNA"/>
</dbReference>
<keyword evidence="2" id="KW-1185">Reference proteome</keyword>
<comment type="caution">
    <text evidence="1">The sequence shown here is derived from an EMBL/GenBank/DDBJ whole genome shotgun (WGS) entry which is preliminary data.</text>
</comment>